<organism evidence="9 10">
    <name type="scientific">Anaeromicropila herbilytica</name>
    <dbReference type="NCBI Taxonomy" id="2785025"/>
    <lineage>
        <taxon>Bacteria</taxon>
        <taxon>Bacillati</taxon>
        <taxon>Bacillota</taxon>
        <taxon>Clostridia</taxon>
        <taxon>Lachnospirales</taxon>
        <taxon>Lachnospiraceae</taxon>
        <taxon>Anaeromicropila</taxon>
    </lineage>
</organism>
<comment type="similarity">
    <text evidence="7">Belongs to the binding-protein-dependent transport system permease family.</text>
</comment>
<evidence type="ECO:0000256" key="5">
    <source>
        <dbReference type="ARBA" id="ARBA00022989"/>
    </source>
</evidence>
<sequence>MHMKKNKSKSVVHGSDRVIEIVMLLVIIVFLIIVLYPLYYVVVASVSNPYDVYAGKTFLFPSGFTLEGYMRVFKEKAIATGYLNSIIYTVLGTVISTALVVMTAYPLSRKELPGKKAIMIFFIITMYFSGGLIPTYLVVAKTGLLNTVWALILPGGVSVFNVIVARTYFEGSIPQEMYEAADIDGCGNMKTFLKIVLPLSKPIIAVMVIFAMVAFWNDWFTSLIYMSDKNKYPLQLALRQILIQSQASANAMSGMDGGYAEANRITELIKFASMVVGAVPMLIAYPFVQKYFEKGLMVGAVKG</sequence>
<feature type="transmembrane region" description="Helical" evidence="7">
    <location>
        <begin position="21"/>
        <end position="42"/>
    </location>
</feature>
<accession>A0A7R7EIE9</accession>
<reference evidence="9 10" key="1">
    <citation type="submission" date="2020-11" db="EMBL/GenBank/DDBJ databases">
        <title>Draft genome sequencing of a Lachnospiraceae strain isolated from anoxic soil subjected to BSD treatment.</title>
        <authorList>
            <person name="Uek A."/>
            <person name="Tonouchi A."/>
        </authorList>
    </citation>
    <scope>NUCLEOTIDE SEQUENCE [LARGE SCALE GENOMIC DNA]</scope>
    <source>
        <strain evidence="9 10">TB5</strain>
    </source>
</reference>
<name>A0A7R7EIE9_9FIRM</name>
<dbReference type="InterPro" id="IPR035906">
    <property type="entry name" value="MetI-like_sf"/>
</dbReference>
<feature type="transmembrane region" description="Helical" evidence="7">
    <location>
        <begin position="268"/>
        <end position="288"/>
    </location>
</feature>
<dbReference type="SUPFAM" id="SSF161098">
    <property type="entry name" value="MetI-like"/>
    <property type="match status" value="1"/>
</dbReference>
<dbReference type="CDD" id="cd06261">
    <property type="entry name" value="TM_PBP2"/>
    <property type="match status" value="1"/>
</dbReference>
<dbReference type="PANTHER" id="PTHR43744:SF9">
    <property type="entry name" value="POLYGALACTURONAN_RHAMNOGALACTURONAN TRANSPORT SYSTEM PERMEASE PROTEIN YTCP"/>
    <property type="match status" value="1"/>
</dbReference>
<dbReference type="PROSITE" id="PS50928">
    <property type="entry name" value="ABC_TM1"/>
    <property type="match status" value="1"/>
</dbReference>
<proteinExistence type="inferred from homology"/>
<evidence type="ECO:0000256" key="1">
    <source>
        <dbReference type="ARBA" id="ARBA00004651"/>
    </source>
</evidence>
<dbReference type="GO" id="GO:0055085">
    <property type="term" value="P:transmembrane transport"/>
    <property type="evidence" value="ECO:0007669"/>
    <property type="project" value="InterPro"/>
</dbReference>
<keyword evidence="10" id="KW-1185">Reference proteome</keyword>
<keyword evidence="3" id="KW-1003">Cell membrane</keyword>
<feature type="transmembrane region" description="Helical" evidence="7">
    <location>
        <begin position="195"/>
        <end position="216"/>
    </location>
</feature>
<dbReference type="Gene3D" id="1.10.3720.10">
    <property type="entry name" value="MetI-like"/>
    <property type="match status" value="1"/>
</dbReference>
<feature type="transmembrane region" description="Helical" evidence="7">
    <location>
        <begin position="86"/>
        <end position="105"/>
    </location>
</feature>
<evidence type="ECO:0000256" key="3">
    <source>
        <dbReference type="ARBA" id="ARBA00022475"/>
    </source>
</evidence>
<feature type="transmembrane region" description="Helical" evidence="7">
    <location>
        <begin position="149"/>
        <end position="169"/>
    </location>
</feature>
<comment type="subcellular location">
    <subcellularLocation>
        <location evidence="1 7">Cell membrane</location>
        <topology evidence="1 7">Multi-pass membrane protein</topology>
    </subcellularLocation>
</comment>
<dbReference type="InterPro" id="IPR000515">
    <property type="entry name" value="MetI-like"/>
</dbReference>
<dbReference type="EMBL" id="AP024169">
    <property type="protein sequence ID" value="BCN29279.1"/>
    <property type="molecule type" value="Genomic_DNA"/>
</dbReference>
<evidence type="ECO:0000256" key="6">
    <source>
        <dbReference type="ARBA" id="ARBA00023136"/>
    </source>
</evidence>
<dbReference type="AlphaFoldDB" id="A0A7R7EIE9"/>
<keyword evidence="6 7" id="KW-0472">Membrane</keyword>
<dbReference type="GO" id="GO:0005886">
    <property type="term" value="C:plasma membrane"/>
    <property type="evidence" value="ECO:0007669"/>
    <property type="project" value="UniProtKB-SubCell"/>
</dbReference>
<dbReference type="KEGG" id="ahb:bsdtb5_05740"/>
<keyword evidence="4 7" id="KW-0812">Transmembrane</keyword>
<keyword evidence="5 7" id="KW-1133">Transmembrane helix</keyword>
<keyword evidence="2 7" id="KW-0813">Transport</keyword>
<gene>
    <name evidence="9" type="ORF">bsdtb5_05740</name>
</gene>
<evidence type="ECO:0000256" key="7">
    <source>
        <dbReference type="RuleBase" id="RU363032"/>
    </source>
</evidence>
<feature type="domain" description="ABC transmembrane type-1" evidence="8">
    <location>
        <begin position="82"/>
        <end position="280"/>
    </location>
</feature>
<evidence type="ECO:0000256" key="2">
    <source>
        <dbReference type="ARBA" id="ARBA00022448"/>
    </source>
</evidence>
<evidence type="ECO:0000256" key="4">
    <source>
        <dbReference type="ARBA" id="ARBA00022692"/>
    </source>
</evidence>
<evidence type="ECO:0000313" key="10">
    <source>
        <dbReference type="Proteomes" id="UP000595897"/>
    </source>
</evidence>
<evidence type="ECO:0000259" key="8">
    <source>
        <dbReference type="PROSITE" id="PS50928"/>
    </source>
</evidence>
<dbReference type="Pfam" id="PF00528">
    <property type="entry name" value="BPD_transp_1"/>
    <property type="match status" value="1"/>
</dbReference>
<dbReference type="PANTHER" id="PTHR43744">
    <property type="entry name" value="ABC TRANSPORTER PERMEASE PROTEIN MG189-RELATED-RELATED"/>
    <property type="match status" value="1"/>
</dbReference>
<dbReference type="Proteomes" id="UP000595897">
    <property type="component" value="Chromosome"/>
</dbReference>
<feature type="transmembrane region" description="Helical" evidence="7">
    <location>
        <begin position="117"/>
        <end position="137"/>
    </location>
</feature>
<protein>
    <submittedName>
        <fullName evidence="9">Sugar ABC transporter permease</fullName>
    </submittedName>
</protein>
<evidence type="ECO:0000313" key="9">
    <source>
        <dbReference type="EMBL" id="BCN29279.1"/>
    </source>
</evidence>